<protein>
    <submittedName>
        <fullName evidence="8">Class I SAM-dependent DNA methyltransferase</fullName>
        <ecNumber evidence="8">2.1.1.-</ecNumber>
    </submittedName>
</protein>
<evidence type="ECO:0000256" key="1">
    <source>
        <dbReference type="ARBA" id="ARBA00006594"/>
    </source>
</evidence>
<dbReference type="EC" id="2.1.1.-" evidence="8"/>
<dbReference type="RefSeq" id="WP_377574452.1">
    <property type="nucleotide sequence ID" value="NZ_JBHTKA010000001.1"/>
</dbReference>
<keyword evidence="2 8" id="KW-0489">Methyltransferase</keyword>
<keyword evidence="3 8" id="KW-0808">Transferase</keyword>
<dbReference type="InterPro" id="IPR054520">
    <property type="entry name" value="M_Eco57I_C"/>
</dbReference>
<dbReference type="Gene3D" id="3.40.50.150">
    <property type="entry name" value="Vaccinia Virus protein VP39"/>
    <property type="match status" value="1"/>
</dbReference>
<organism evidence="8 9">
    <name type="scientific">Ohtaekwangia kribbensis</name>
    <dbReference type="NCBI Taxonomy" id="688913"/>
    <lineage>
        <taxon>Bacteria</taxon>
        <taxon>Pseudomonadati</taxon>
        <taxon>Bacteroidota</taxon>
        <taxon>Cytophagia</taxon>
        <taxon>Cytophagales</taxon>
        <taxon>Fulvivirgaceae</taxon>
        <taxon>Ohtaekwangia</taxon>
    </lineage>
</organism>
<evidence type="ECO:0000313" key="8">
    <source>
        <dbReference type="EMBL" id="MFD0998184.1"/>
    </source>
</evidence>
<dbReference type="PANTHER" id="PTHR33841">
    <property type="entry name" value="DNA METHYLTRANSFERASE YEEA-RELATED"/>
    <property type="match status" value="1"/>
</dbReference>
<evidence type="ECO:0000256" key="5">
    <source>
        <dbReference type="ARBA" id="ARBA00022747"/>
    </source>
</evidence>
<evidence type="ECO:0000259" key="6">
    <source>
        <dbReference type="Pfam" id="PF02384"/>
    </source>
</evidence>
<reference evidence="9" key="1">
    <citation type="journal article" date="2019" name="Int. J. Syst. Evol. Microbiol.">
        <title>The Global Catalogue of Microorganisms (GCM) 10K type strain sequencing project: providing services to taxonomists for standard genome sequencing and annotation.</title>
        <authorList>
            <consortium name="The Broad Institute Genomics Platform"/>
            <consortium name="The Broad Institute Genome Sequencing Center for Infectious Disease"/>
            <person name="Wu L."/>
            <person name="Ma J."/>
        </authorList>
    </citation>
    <scope>NUCLEOTIDE SEQUENCE [LARGE SCALE GENOMIC DNA]</scope>
    <source>
        <strain evidence="9">CCUG 58938</strain>
    </source>
</reference>
<dbReference type="PRINTS" id="PR00507">
    <property type="entry name" value="N12N6MTFRASE"/>
</dbReference>
<keyword evidence="5" id="KW-0680">Restriction system</keyword>
<evidence type="ECO:0000259" key="7">
    <source>
        <dbReference type="Pfam" id="PF22837"/>
    </source>
</evidence>
<keyword evidence="4" id="KW-0949">S-adenosyl-L-methionine</keyword>
<evidence type="ECO:0000256" key="3">
    <source>
        <dbReference type="ARBA" id="ARBA00022679"/>
    </source>
</evidence>
<dbReference type="SUPFAM" id="SSF53335">
    <property type="entry name" value="S-adenosyl-L-methionine-dependent methyltransferases"/>
    <property type="match status" value="1"/>
</dbReference>
<gene>
    <name evidence="8" type="ORF">ACFQ21_02660</name>
</gene>
<evidence type="ECO:0000313" key="9">
    <source>
        <dbReference type="Proteomes" id="UP001597112"/>
    </source>
</evidence>
<feature type="domain" description="Type II methyltransferase M.Eco57I C-terminal" evidence="7">
    <location>
        <begin position="251"/>
        <end position="479"/>
    </location>
</feature>
<dbReference type="Pfam" id="PF22837">
    <property type="entry name" value="M_Eco57I_C"/>
    <property type="match status" value="1"/>
</dbReference>
<evidence type="ECO:0000256" key="4">
    <source>
        <dbReference type="ARBA" id="ARBA00022691"/>
    </source>
</evidence>
<dbReference type="PROSITE" id="PS00092">
    <property type="entry name" value="N6_MTASE"/>
    <property type="match status" value="1"/>
</dbReference>
<dbReference type="EMBL" id="JBHTKA010000001">
    <property type="protein sequence ID" value="MFD0998184.1"/>
    <property type="molecule type" value="Genomic_DNA"/>
</dbReference>
<dbReference type="Proteomes" id="UP001597112">
    <property type="component" value="Unassembled WGS sequence"/>
</dbReference>
<proteinExistence type="inferred from homology"/>
<dbReference type="PANTHER" id="PTHR33841:SF5">
    <property type="entry name" value="DNA METHYLASE (MODIFICATION METHYLASE) (METHYLTRANSFERASE)-RELATED"/>
    <property type="match status" value="1"/>
</dbReference>
<evidence type="ECO:0000256" key="2">
    <source>
        <dbReference type="ARBA" id="ARBA00022603"/>
    </source>
</evidence>
<sequence length="514" mass="59074">MAGEVAHERDNGIYYTPPILAEYLAKSTQFTPGMSILDPAYGEGSLLLAAEKIYKESNYNEDLHLFGCDIKPVNGLLKHLPKANLKKIDFFRYSSNNKFNLILMNPPYVRHHRLTNETIQRARKDLPDLRILNNSADLWAYFLVKALSHLHIGSGISAILPWSFLQAGYATPLRKLLAKKFETIKVQTLGEEYFQKAQERIVIVLLSNFGQECNSIQIGSSKNIHENILYSDITLDNWISDKVHYSGEDNLTEILNRCEREFGFEKLGTYASILIGVVTGADDFFIRAKTEMKELGIKSKHLIPIISTTKEFTEVLNNGDQNLKRLIVLNKKDYNNYRGLIQKGRNGLLHLRAHSLRRDPWYAVKVGKIPDAFFPYRIGITPFLLTNDLKIQCTNSVHRIYFKNISETERKWIEVSLLSIIGQLSLEVYSKTYGRGMLKIEPKSLKESLIIRREDEAINEVYELIKEQLRTNNKRTASEIATNFICRYLGIPEALETEITNSLERIQRLRLNNE</sequence>
<dbReference type="InterPro" id="IPR050953">
    <property type="entry name" value="N4_N6_ade-DNA_methylase"/>
</dbReference>
<dbReference type="InterPro" id="IPR002052">
    <property type="entry name" value="DNA_methylase_N6_adenine_CS"/>
</dbReference>
<dbReference type="GO" id="GO:0008168">
    <property type="term" value="F:methyltransferase activity"/>
    <property type="evidence" value="ECO:0007669"/>
    <property type="project" value="UniProtKB-KW"/>
</dbReference>
<dbReference type="GO" id="GO:0032259">
    <property type="term" value="P:methylation"/>
    <property type="evidence" value="ECO:0007669"/>
    <property type="project" value="UniProtKB-KW"/>
</dbReference>
<dbReference type="Pfam" id="PF02384">
    <property type="entry name" value="N6_Mtase"/>
    <property type="match status" value="1"/>
</dbReference>
<dbReference type="InterPro" id="IPR029063">
    <property type="entry name" value="SAM-dependent_MTases_sf"/>
</dbReference>
<name>A0ABW3JXA7_9BACT</name>
<accession>A0ABW3JXA7</accession>
<comment type="similarity">
    <text evidence="1">Belongs to the N(4)/N(6)-methyltransferase family.</text>
</comment>
<dbReference type="InterPro" id="IPR003356">
    <property type="entry name" value="DNA_methylase_A-5"/>
</dbReference>
<keyword evidence="9" id="KW-1185">Reference proteome</keyword>
<comment type="caution">
    <text evidence="8">The sequence shown here is derived from an EMBL/GenBank/DDBJ whole genome shotgun (WGS) entry which is preliminary data.</text>
</comment>
<feature type="domain" description="DNA methylase adenine-specific" evidence="6">
    <location>
        <begin position="9"/>
        <end position="206"/>
    </location>
</feature>